<feature type="region of interest" description="Disordered" evidence="1">
    <location>
        <begin position="379"/>
        <end position="401"/>
    </location>
</feature>
<comment type="caution">
    <text evidence="4">The sequence shown here is derived from an EMBL/GenBank/DDBJ whole genome shotgun (WGS) entry which is preliminary data.</text>
</comment>
<feature type="transmembrane region" description="Helical" evidence="2">
    <location>
        <begin position="244"/>
        <end position="269"/>
    </location>
</feature>
<keyword evidence="2" id="KW-0472">Membrane</keyword>
<dbReference type="InterPro" id="IPR013783">
    <property type="entry name" value="Ig-like_fold"/>
</dbReference>
<name>A0ABT1ND24_9FIRM</name>
<gene>
    <name evidence="4" type="ORF">LJD61_06150</name>
</gene>
<keyword evidence="2" id="KW-1133">Transmembrane helix</keyword>
<dbReference type="InterPro" id="IPR022409">
    <property type="entry name" value="PKD/Chitinase_dom"/>
</dbReference>
<evidence type="ECO:0000313" key="5">
    <source>
        <dbReference type="Proteomes" id="UP001651880"/>
    </source>
</evidence>
<protein>
    <submittedName>
        <fullName evidence="4">PKD domain-containing protein</fullName>
    </submittedName>
</protein>
<dbReference type="Proteomes" id="UP001651880">
    <property type="component" value="Unassembled WGS sequence"/>
</dbReference>
<keyword evidence="5" id="KW-1185">Reference proteome</keyword>
<dbReference type="RefSeq" id="WP_255226646.1">
    <property type="nucleotide sequence ID" value="NZ_JAJEKE010000003.1"/>
</dbReference>
<evidence type="ECO:0000256" key="2">
    <source>
        <dbReference type="SAM" id="Phobius"/>
    </source>
</evidence>
<dbReference type="InterPro" id="IPR000601">
    <property type="entry name" value="PKD_dom"/>
</dbReference>
<dbReference type="Pfam" id="PF18911">
    <property type="entry name" value="PKD_4"/>
    <property type="match status" value="1"/>
</dbReference>
<sequence>MEQKIIKSKYEVIDTLYSDELQSIYICSITSGDSEEKFILGEFSDEDIKDVVKSSFLSGGSAPKSLLDSFEIDDKFYVLFPMVAGISLEEHLSKHSITLADKMLLTEELLKKFMEIEKFNPLIQYILSDLNNLSVTNRKYLSFNNLFCFDKSKLDIDLSSVIKRLGHIICCIFANSPDGDIIKDKDALPPAILPIVSKALEGSYESADKIYDDFKKTLLYTTFIGSASLDDQIRSKIKKAQKRYVIYWPRLIASLVLIAALLGGGFFLIKKAIPAIGSGKQSPNVTDKKNNAPIAEFSISINKIYSGDDVTFVDESSDPDPGDAIKSRLWTVERDGTVVLNSDGESLNYIFAEPGDYSISLVVQDTRGAGSQPCNYKLKVLEKPEVPQDSPGASDNSGDMK</sequence>
<evidence type="ECO:0000259" key="3">
    <source>
        <dbReference type="SMART" id="SM00089"/>
    </source>
</evidence>
<accession>A0ABT1ND24</accession>
<keyword evidence="2" id="KW-0812">Transmembrane</keyword>
<dbReference type="SUPFAM" id="SSF49299">
    <property type="entry name" value="PKD domain"/>
    <property type="match status" value="1"/>
</dbReference>
<dbReference type="CDD" id="cd00146">
    <property type="entry name" value="PKD"/>
    <property type="match status" value="1"/>
</dbReference>
<evidence type="ECO:0000256" key="1">
    <source>
        <dbReference type="SAM" id="MobiDB-lite"/>
    </source>
</evidence>
<reference evidence="4 5" key="1">
    <citation type="submission" date="2021-10" db="EMBL/GenBank/DDBJ databases">
        <title>Lutispora strain m25 sp. nov., a thermophilic, non-spore-forming bacterium isolated from a lab-scale methanogenic bioreactor digesting anaerobic sludge.</title>
        <authorList>
            <person name="El Houari A."/>
            <person name="Mcdonald J."/>
        </authorList>
    </citation>
    <scope>NUCLEOTIDE SEQUENCE [LARGE SCALE GENOMIC DNA]</scope>
    <source>
        <strain evidence="5">m25</strain>
    </source>
</reference>
<dbReference type="Gene3D" id="2.60.40.10">
    <property type="entry name" value="Immunoglobulins"/>
    <property type="match status" value="1"/>
</dbReference>
<feature type="domain" description="PKD/Chitinase" evidence="3">
    <location>
        <begin position="294"/>
        <end position="381"/>
    </location>
</feature>
<dbReference type="InterPro" id="IPR035986">
    <property type="entry name" value="PKD_dom_sf"/>
</dbReference>
<organism evidence="4 5">
    <name type="scientific">Lutispora saccharofermentans</name>
    <dbReference type="NCBI Taxonomy" id="3024236"/>
    <lineage>
        <taxon>Bacteria</taxon>
        <taxon>Bacillati</taxon>
        <taxon>Bacillota</taxon>
        <taxon>Clostridia</taxon>
        <taxon>Lutisporales</taxon>
        <taxon>Lutisporaceae</taxon>
        <taxon>Lutispora</taxon>
    </lineage>
</organism>
<dbReference type="SMART" id="SM00089">
    <property type="entry name" value="PKD"/>
    <property type="match status" value="1"/>
</dbReference>
<feature type="compositionally biased region" description="Polar residues" evidence="1">
    <location>
        <begin position="391"/>
        <end position="401"/>
    </location>
</feature>
<dbReference type="EMBL" id="JAJEKE010000003">
    <property type="protein sequence ID" value="MCQ1529130.1"/>
    <property type="molecule type" value="Genomic_DNA"/>
</dbReference>
<proteinExistence type="predicted"/>
<evidence type="ECO:0000313" key="4">
    <source>
        <dbReference type="EMBL" id="MCQ1529130.1"/>
    </source>
</evidence>